<dbReference type="GO" id="GO:0070681">
    <property type="term" value="P:glutaminyl-tRNAGln biosynthesis via transamidation"/>
    <property type="evidence" value="ECO:0007669"/>
    <property type="project" value="TreeGrafter"/>
</dbReference>
<gene>
    <name evidence="1" type="primary">gatC</name>
    <name evidence="2" type="ORF">COX22_01665</name>
</gene>
<dbReference type="Proteomes" id="UP000230729">
    <property type="component" value="Unassembled WGS sequence"/>
</dbReference>
<dbReference type="HAMAP" id="MF_00122">
    <property type="entry name" value="GatC"/>
    <property type="match status" value="1"/>
</dbReference>
<dbReference type="InterPro" id="IPR036113">
    <property type="entry name" value="Asp/Glu-ADT_sf_sub_c"/>
</dbReference>
<evidence type="ECO:0000313" key="2">
    <source>
        <dbReference type="EMBL" id="PIP33955.1"/>
    </source>
</evidence>
<evidence type="ECO:0000256" key="1">
    <source>
        <dbReference type="HAMAP-Rule" id="MF_00122"/>
    </source>
</evidence>
<comment type="catalytic activity">
    <reaction evidence="1">
        <text>L-aspartyl-tRNA(Asn) + L-glutamine + ATP + H2O = L-asparaginyl-tRNA(Asn) + L-glutamate + ADP + phosphate + 2 H(+)</text>
        <dbReference type="Rhea" id="RHEA:14513"/>
        <dbReference type="Rhea" id="RHEA-COMP:9674"/>
        <dbReference type="Rhea" id="RHEA-COMP:9677"/>
        <dbReference type="ChEBI" id="CHEBI:15377"/>
        <dbReference type="ChEBI" id="CHEBI:15378"/>
        <dbReference type="ChEBI" id="CHEBI:29985"/>
        <dbReference type="ChEBI" id="CHEBI:30616"/>
        <dbReference type="ChEBI" id="CHEBI:43474"/>
        <dbReference type="ChEBI" id="CHEBI:58359"/>
        <dbReference type="ChEBI" id="CHEBI:78515"/>
        <dbReference type="ChEBI" id="CHEBI:78516"/>
        <dbReference type="ChEBI" id="CHEBI:456216"/>
    </reaction>
</comment>
<dbReference type="GO" id="GO:0050566">
    <property type="term" value="F:asparaginyl-tRNA synthase (glutamine-hydrolyzing) activity"/>
    <property type="evidence" value="ECO:0007669"/>
    <property type="project" value="RHEA"/>
</dbReference>
<evidence type="ECO:0000313" key="3">
    <source>
        <dbReference type="Proteomes" id="UP000230729"/>
    </source>
</evidence>
<name>A0A2G9ZLA1_9BACT</name>
<protein>
    <recommendedName>
        <fullName evidence="1">Aspartyl/glutamyl-tRNA(Asn/Gln) amidotransferase subunit C</fullName>
        <shortName evidence="1">Asp/Glu-ADT subunit C</shortName>
        <ecNumber evidence="1">6.3.5.-</ecNumber>
    </recommendedName>
</protein>
<dbReference type="InterPro" id="IPR003837">
    <property type="entry name" value="GatC"/>
</dbReference>
<dbReference type="GO" id="GO:0006412">
    <property type="term" value="P:translation"/>
    <property type="evidence" value="ECO:0007669"/>
    <property type="project" value="UniProtKB-UniRule"/>
</dbReference>
<keyword evidence="1" id="KW-0436">Ligase</keyword>
<dbReference type="EMBL" id="PCSD01000033">
    <property type="protein sequence ID" value="PIP33955.1"/>
    <property type="molecule type" value="Genomic_DNA"/>
</dbReference>
<reference evidence="2 3" key="1">
    <citation type="submission" date="2017-09" db="EMBL/GenBank/DDBJ databases">
        <title>Depth-based differentiation of microbial function through sediment-hosted aquifers and enrichment of novel symbionts in the deep terrestrial subsurface.</title>
        <authorList>
            <person name="Probst A.J."/>
            <person name="Ladd B."/>
            <person name="Jarett J.K."/>
            <person name="Geller-Mcgrath D.E."/>
            <person name="Sieber C.M."/>
            <person name="Emerson J.B."/>
            <person name="Anantharaman K."/>
            <person name="Thomas B.C."/>
            <person name="Malmstrom R."/>
            <person name="Stieglmeier M."/>
            <person name="Klingl A."/>
            <person name="Woyke T."/>
            <person name="Ryan C.M."/>
            <person name="Banfield J.F."/>
        </authorList>
    </citation>
    <scope>NUCLEOTIDE SEQUENCE [LARGE SCALE GENOMIC DNA]</scope>
    <source>
        <strain evidence="2">CG23_combo_of_CG06-09_8_20_14_all_49_15</strain>
    </source>
</reference>
<keyword evidence="1" id="KW-0067">ATP-binding</keyword>
<dbReference type="NCBIfam" id="TIGR00135">
    <property type="entry name" value="gatC"/>
    <property type="match status" value="1"/>
</dbReference>
<comment type="catalytic activity">
    <reaction evidence="1">
        <text>L-glutamyl-tRNA(Gln) + L-glutamine + ATP + H2O = L-glutaminyl-tRNA(Gln) + L-glutamate + ADP + phosphate + H(+)</text>
        <dbReference type="Rhea" id="RHEA:17521"/>
        <dbReference type="Rhea" id="RHEA-COMP:9681"/>
        <dbReference type="Rhea" id="RHEA-COMP:9684"/>
        <dbReference type="ChEBI" id="CHEBI:15377"/>
        <dbReference type="ChEBI" id="CHEBI:15378"/>
        <dbReference type="ChEBI" id="CHEBI:29985"/>
        <dbReference type="ChEBI" id="CHEBI:30616"/>
        <dbReference type="ChEBI" id="CHEBI:43474"/>
        <dbReference type="ChEBI" id="CHEBI:58359"/>
        <dbReference type="ChEBI" id="CHEBI:78520"/>
        <dbReference type="ChEBI" id="CHEBI:78521"/>
        <dbReference type="ChEBI" id="CHEBI:456216"/>
    </reaction>
</comment>
<accession>A0A2G9ZLA1</accession>
<organism evidence="2 3">
    <name type="scientific">Candidatus Falkowbacteria bacterium CG23_combo_of_CG06-09_8_20_14_all_49_15</name>
    <dbReference type="NCBI Taxonomy" id="1974572"/>
    <lineage>
        <taxon>Bacteria</taxon>
        <taxon>Candidatus Falkowiibacteriota</taxon>
    </lineage>
</organism>
<sequence length="98" mass="10922">MKLDQEQIKHIAQLARLDLKPEEAELYGGQLKDILAYVEQLSEIDTAQEEPTAQVSGLTNAWRTDEAKPWPADEAAAALAQAPDKEGKLIRVKRVLDQ</sequence>
<comment type="similarity">
    <text evidence="1">Belongs to the GatC family.</text>
</comment>
<dbReference type="EC" id="6.3.5.-" evidence="1"/>
<dbReference type="GO" id="GO:0006450">
    <property type="term" value="P:regulation of translational fidelity"/>
    <property type="evidence" value="ECO:0007669"/>
    <property type="project" value="InterPro"/>
</dbReference>
<keyword evidence="2" id="KW-0808">Transferase</keyword>
<keyword evidence="1" id="KW-0547">Nucleotide-binding</keyword>
<comment type="function">
    <text evidence="1">Allows the formation of correctly charged Asn-tRNA(Asn) or Gln-tRNA(Gln) through the transamidation of misacylated Asp-tRNA(Asn) or Glu-tRNA(Gln) in organisms which lack either or both of asparaginyl-tRNA or glutaminyl-tRNA synthetases. The reaction takes place in the presence of glutamine and ATP through an activated phospho-Asp-tRNA(Asn) or phospho-Glu-tRNA(Gln).</text>
</comment>
<proteinExistence type="inferred from homology"/>
<dbReference type="GO" id="GO:0005524">
    <property type="term" value="F:ATP binding"/>
    <property type="evidence" value="ECO:0007669"/>
    <property type="project" value="UniProtKB-KW"/>
</dbReference>
<comment type="caution">
    <text evidence="2">The sequence shown here is derived from an EMBL/GenBank/DDBJ whole genome shotgun (WGS) entry which is preliminary data.</text>
</comment>
<dbReference type="GO" id="GO:0050567">
    <property type="term" value="F:glutaminyl-tRNA synthase (glutamine-hydrolyzing) activity"/>
    <property type="evidence" value="ECO:0007669"/>
    <property type="project" value="UniProtKB-UniRule"/>
</dbReference>
<comment type="subunit">
    <text evidence="1">Heterotrimer of A, B and C subunits.</text>
</comment>
<dbReference type="Gene3D" id="1.10.20.60">
    <property type="entry name" value="Glu-tRNAGln amidotransferase C subunit, N-terminal domain"/>
    <property type="match status" value="1"/>
</dbReference>
<dbReference type="AlphaFoldDB" id="A0A2G9ZLA1"/>
<dbReference type="SUPFAM" id="SSF141000">
    <property type="entry name" value="Glu-tRNAGln amidotransferase C subunit"/>
    <property type="match status" value="1"/>
</dbReference>
<dbReference type="PANTHER" id="PTHR15004:SF0">
    <property type="entry name" value="GLUTAMYL-TRNA(GLN) AMIDOTRANSFERASE SUBUNIT C, MITOCHONDRIAL"/>
    <property type="match status" value="1"/>
</dbReference>
<dbReference type="GO" id="GO:0016740">
    <property type="term" value="F:transferase activity"/>
    <property type="evidence" value="ECO:0007669"/>
    <property type="project" value="UniProtKB-KW"/>
</dbReference>
<dbReference type="PANTHER" id="PTHR15004">
    <property type="entry name" value="GLUTAMYL-TRNA(GLN) AMIDOTRANSFERASE SUBUNIT C, MITOCHONDRIAL"/>
    <property type="match status" value="1"/>
</dbReference>
<dbReference type="Pfam" id="PF02686">
    <property type="entry name" value="GatC"/>
    <property type="match status" value="1"/>
</dbReference>
<keyword evidence="1" id="KW-0648">Protein biosynthesis</keyword>